<dbReference type="InterPro" id="IPR036779">
    <property type="entry name" value="LysM_dom_sf"/>
</dbReference>
<dbReference type="CDD" id="cd02696">
    <property type="entry name" value="MurNAc-LAA"/>
    <property type="match status" value="1"/>
</dbReference>
<evidence type="ECO:0000256" key="9">
    <source>
        <dbReference type="SAM" id="MobiDB-lite"/>
    </source>
</evidence>
<dbReference type="InterPro" id="IPR002508">
    <property type="entry name" value="MurNAc-LAA_cat"/>
</dbReference>
<dbReference type="SMART" id="SM00646">
    <property type="entry name" value="Ami_3"/>
    <property type="match status" value="1"/>
</dbReference>
<organism evidence="11 12">
    <name type="scientific">Pectobacterium quasiaquaticum</name>
    <dbReference type="NCBI Taxonomy" id="2774015"/>
    <lineage>
        <taxon>Bacteria</taxon>
        <taxon>Pseudomonadati</taxon>
        <taxon>Pseudomonadota</taxon>
        <taxon>Gammaproteobacteria</taxon>
        <taxon>Enterobacterales</taxon>
        <taxon>Pectobacteriaceae</taxon>
        <taxon>Pectobacterium</taxon>
    </lineage>
</organism>
<dbReference type="GO" id="GO:0009253">
    <property type="term" value="P:peptidoglycan catabolic process"/>
    <property type="evidence" value="ECO:0007669"/>
    <property type="project" value="InterPro"/>
</dbReference>
<dbReference type="Pfam" id="PF01476">
    <property type="entry name" value="LysM"/>
    <property type="match status" value="2"/>
</dbReference>
<dbReference type="Pfam" id="PF11741">
    <property type="entry name" value="AMIN"/>
    <property type="match status" value="1"/>
</dbReference>
<dbReference type="PROSITE" id="PS51782">
    <property type="entry name" value="LYSM"/>
    <property type="match status" value="2"/>
</dbReference>
<feature type="signal peptide" evidence="10">
    <location>
        <begin position="1"/>
        <end position="22"/>
    </location>
</feature>
<dbReference type="RefSeq" id="WP_193398188.1">
    <property type="nucleotide sequence ID" value="NZ_CP065177.1"/>
</dbReference>
<dbReference type="GO" id="GO:0030288">
    <property type="term" value="C:outer membrane-bounded periplasmic space"/>
    <property type="evidence" value="ECO:0007669"/>
    <property type="project" value="TreeGrafter"/>
</dbReference>
<gene>
    <name evidence="11" type="primary">amiB</name>
    <name evidence="11" type="ORF">IG609_017580</name>
</gene>
<comment type="similarity">
    <text evidence="3">Belongs to the N-acetylmuramoyl-L-alanine amidase 3 family.</text>
</comment>
<comment type="catalytic activity">
    <reaction evidence="1">
        <text>Hydrolyzes the link between N-acetylmuramoyl residues and L-amino acid residues in certain cell-wall glycopeptides.</text>
        <dbReference type="EC" id="3.5.1.28"/>
    </reaction>
</comment>
<dbReference type="SUPFAM" id="SSF53187">
    <property type="entry name" value="Zn-dependent exopeptidases"/>
    <property type="match status" value="1"/>
</dbReference>
<evidence type="ECO:0000256" key="2">
    <source>
        <dbReference type="ARBA" id="ARBA00004418"/>
    </source>
</evidence>
<keyword evidence="12" id="KW-1185">Reference proteome</keyword>
<dbReference type="Gene3D" id="3.40.630.40">
    <property type="entry name" value="Zn-dependent exopeptidases"/>
    <property type="match status" value="1"/>
</dbReference>
<protein>
    <recommendedName>
        <fullName evidence="4">N-acetylmuramoyl-L-alanine amidase</fullName>
        <ecNumber evidence="4">3.5.1.28</ecNumber>
    </recommendedName>
</protein>
<dbReference type="SMART" id="SM00257">
    <property type="entry name" value="LysM"/>
    <property type="match status" value="2"/>
</dbReference>
<keyword evidence="8" id="KW-0961">Cell wall biogenesis/degradation</keyword>
<dbReference type="EC" id="3.5.1.28" evidence="4"/>
<feature type="compositionally biased region" description="Polar residues" evidence="9">
    <location>
        <begin position="413"/>
        <end position="441"/>
    </location>
</feature>
<evidence type="ECO:0000256" key="5">
    <source>
        <dbReference type="ARBA" id="ARBA00022729"/>
    </source>
</evidence>
<dbReference type="GO" id="GO:0071555">
    <property type="term" value="P:cell wall organization"/>
    <property type="evidence" value="ECO:0007669"/>
    <property type="project" value="UniProtKB-KW"/>
</dbReference>
<comment type="subcellular location">
    <subcellularLocation>
        <location evidence="2">Periplasm</location>
    </subcellularLocation>
</comment>
<feature type="region of interest" description="Disordered" evidence="9">
    <location>
        <begin position="413"/>
        <end position="449"/>
    </location>
</feature>
<dbReference type="AlphaFoldDB" id="A0A9Q2EUZ1"/>
<dbReference type="PANTHER" id="PTHR30404:SF6">
    <property type="entry name" value="N-ACETYLMURAMOYL-L-ALANINE AMIDASE AMIB"/>
    <property type="match status" value="1"/>
</dbReference>
<dbReference type="CDD" id="cd00118">
    <property type="entry name" value="LysM"/>
    <property type="match status" value="2"/>
</dbReference>
<keyword evidence="7 11" id="KW-0378">Hydrolase</keyword>
<evidence type="ECO:0000256" key="10">
    <source>
        <dbReference type="SAM" id="SignalP"/>
    </source>
</evidence>
<evidence type="ECO:0000256" key="8">
    <source>
        <dbReference type="ARBA" id="ARBA00023316"/>
    </source>
</evidence>
<evidence type="ECO:0000313" key="12">
    <source>
        <dbReference type="Proteomes" id="UP000806577"/>
    </source>
</evidence>
<dbReference type="KEGG" id="pqu:IG609_017580"/>
<accession>A0A9Q2EUZ1</accession>
<evidence type="ECO:0000256" key="7">
    <source>
        <dbReference type="ARBA" id="ARBA00022801"/>
    </source>
</evidence>
<dbReference type="InterPro" id="IPR018392">
    <property type="entry name" value="LysM"/>
</dbReference>
<name>A0A9Q2EUZ1_9GAMM</name>
<proteinExistence type="inferred from homology"/>
<dbReference type="EMBL" id="CP065177">
    <property type="protein sequence ID" value="URG48551.1"/>
    <property type="molecule type" value="Genomic_DNA"/>
</dbReference>
<dbReference type="Gene3D" id="2.60.40.3500">
    <property type="match status" value="1"/>
</dbReference>
<evidence type="ECO:0000256" key="1">
    <source>
        <dbReference type="ARBA" id="ARBA00001561"/>
    </source>
</evidence>
<dbReference type="SUPFAM" id="SSF54106">
    <property type="entry name" value="LysM domain"/>
    <property type="match status" value="2"/>
</dbReference>
<dbReference type="GO" id="GO:0008745">
    <property type="term" value="F:N-acetylmuramoyl-L-alanine amidase activity"/>
    <property type="evidence" value="ECO:0007669"/>
    <property type="project" value="UniProtKB-EC"/>
</dbReference>
<feature type="region of interest" description="Disordered" evidence="9">
    <location>
        <begin position="135"/>
        <end position="179"/>
    </location>
</feature>
<evidence type="ECO:0000256" key="6">
    <source>
        <dbReference type="ARBA" id="ARBA00022764"/>
    </source>
</evidence>
<sequence>MMSRLVTLFIGVWLLLASSAWSANLSDIKVDNASGQATVRLSFSGQPIYAFFPLSNPARVVIDIRQTGVINGLPLDFSGQNLIKRVRTSNAQDAQSLRLVLDLTQAAKTRAVTQKEGSGYVVVFTITGDKAKTVQASAPPASRQQNSAPAEPAKNPFSNKSTVAVNSSSSSTRAPAQQGNERIVVAIDAGHGGQDPGAIGTNGLREKNVTISIARKLQALLNNDPAFKGVLTRDGDYFISVMGRSDVARKQGANLLVSIHADAAPNRNAKGASVWVLSNRRANSEMANWLEQHEKQSELLGGAGDLLANSSADPYLSQAVLDLQFGHSQRVGYDVATKVLRELQRVGGLHKRRPEHASLGVLRSPDIPSLLVETGFITNVSEERLLGSNDYQEKIANAIYQGLRGYFQTHPMQSLPKQESRPLQSAASDTETSGGNVTTAKASAGSARHTVARGETLSSIARHYGVSLAAMRDVNKLNNDIVWVGQRLNIPATGTRQTASTPAPKKAAPVKHKVVKGDSLSAIAARYGVSMKEIQQANNMRSGTVQLGQTLVIPSA</sequence>
<dbReference type="NCBIfam" id="NF007751">
    <property type="entry name" value="PRK10431.1"/>
    <property type="match status" value="1"/>
</dbReference>
<dbReference type="FunFam" id="3.40.630.40:FF:000003">
    <property type="entry name" value="N-acetylmuramoyl-L-alanine amidase AmiB"/>
    <property type="match status" value="1"/>
</dbReference>
<evidence type="ECO:0000256" key="4">
    <source>
        <dbReference type="ARBA" id="ARBA00011901"/>
    </source>
</evidence>
<evidence type="ECO:0000313" key="11">
    <source>
        <dbReference type="EMBL" id="URG48551.1"/>
    </source>
</evidence>
<evidence type="ECO:0000256" key="3">
    <source>
        <dbReference type="ARBA" id="ARBA00010860"/>
    </source>
</evidence>
<dbReference type="PANTHER" id="PTHR30404">
    <property type="entry name" value="N-ACETYLMURAMOYL-L-ALANINE AMIDASE"/>
    <property type="match status" value="1"/>
</dbReference>
<feature type="chain" id="PRO_5043938674" description="N-acetylmuramoyl-L-alanine amidase" evidence="10">
    <location>
        <begin position="23"/>
        <end position="556"/>
    </location>
</feature>
<dbReference type="Gene3D" id="3.10.350.10">
    <property type="entry name" value="LysM domain"/>
    <property type="match status" value="2"/>
</dbReference>
<dbReference type="InterPro" id="IPR021731">
    <property type="entry name" value="AMIN_dom"/>
</dbReference>
<keyword evidence="6" id="KW-0574">Periplasm</keyword>
<feature type="compositionally biased region" description="Low complexity" evidence="9">
    <location>
        <begin position="158"/>
        <end position="172"/>
    </location>
</feature>
<dbReference type="Proteomes" id="UP000806577">
    <property type="component" value="Chromosome"/>
</dbReference>
<keyword evidence="5 10" id="KW-0732">Signal</keyword>
<reference evidence="11 12" key="1">
    <citation type="journal article" date="2021" name="Int. J. Syst. Evol. Microbiol.">
        <title>&lt;i&gt;Pectobacterium quasiaquaticum&lt;/i&gt; sp. nov., isolated from waterways.</title>
        <authorList>
            <person name="Ben Moussa H."/>
            <person name="Pedron J."/>
            <person name="Bertrand C."/>
            <person name="Hecquet A."/>
            <person name="Barny M.A."/>
        </authorList>
    </citation>
    <scope>NUCLEOTIDE SEQUENCE [LARGE SCALE GENOMIC DNA]</scope>
    <source>
        <strain evidence="11 12">A477-S1-J17</strain>
    </source>
</reference>
<dbReference type="InterPro" id="IPR050695">
    <property type="entry name" value="N-acetylmuramoyl_amidase_3"/>
</dbReference>
<dbReference type="Pfam" id="PF01520">
    <property type="entry name" value="Amidase_3"/>
    <property type="match status" value="1"/>
</dbReference>